<dbReference type="InterPro" id="IPR015421">
    <property type="entry name" value="PyrdxlP-dep_Trfase_major"/>
</dbReference>
<dbReference type="Gene3D" id="3.40.640.10">
    <property type="entry name" value="Type I PLP-dependent aspartate aminotransferase-like (Major domain)"/>
    <property type="match status" value="1"/>
</dbReference>
<dbReference type="Proteomes" id="UP001206692">
    <property type="component" value="Unassembled WGS sequence"/>
</dbReference>
<dbReference type="InterPro" id="IPR051798">
    <property type="entry name" value="Class-II_PLP-Dep_Aminotrans"/>
</dbReference>
<protein>
    <recommendedName>
        <fullName evidence="2">cysteine-S-conjugate beta-lyase</fullName>
        <ecNumber evidence="2">4.4.1.13</ecNumber>
    </recommendedName>
</protein>
<feature type="domain" description="Aminotransferase class I/classII large" evidence="6">
    <location>
        <begin position="56"/>
        <end position="396"/>
    </location>
</feature>
<dbReference type="EMBL" id="JANGEW010000005">
    <property type="protein sequence ID" value="MCQ5342167.1"/>
    <property type="molecule type" value="Genomic_DNA"/>
</dbReference>
<evidence type="ECO:0000259" key="6">
    <source>
        <dbReference type="Pfam" id="PF00155"/>
    </source>
</evidence>
<dbReference type="NCBIfam" id="TIGR04350">
    <property type="entry name" value="C_S_lyase_PatB"/>
    <property type="match status" value="1"/>
</dbReference>
<dbReference type="InterPro" id="IPR027619">
    <property type="entry name" value="C-S_lyase_PatB-like"/>
</dbReference>
<dbReference type="InterPro" id="IPR015422">
    <property type="entry name" value="PyrdxlP-dep_Trfase_small"/>
</dbReference>
<comment type="similarity">
    <text evidence="5">Belongs to the class-II pyridoxal-phosphate-dependent aminotransferase family. MalY/PatB cystathionine beta-lyase subfamily.</text>
</comment>
<proteinExistence type="inferred from homology"/>
<dbReference type="RefSeq" id="WP_154254588.1">
    <property type="nucleotide sequence ID" value="NZ_JAJCIO010000020.1"/>
</dbReference>
<reference evidence="7 8" key="1">
    <citation type="submission" date="2022-06" db="EMBL/GenBank/DDBJ databases">
        <title>Isolation of gut microbiota from human fecal samples.</title>
        <authorList>
            <person name="Pamer E.G."/>
            <person name="Barat B."/>
            <person name="Waligurski E."/>
            <person name="Medina S."/>
            <person name="Paddock L."/>
            <person name="Mostad J."/>
        </authorList>
    </citation>
    <scope>NUCLEOTIDE SEQUENCE [LARGE SCALE GENOMIC DNA]</scope>
    <source>
        <strain evidence="7 8">DFI.1.1</strain>
    </source>
</reference>
<comment type="cofactor">
    <cofactor evidence="1">
        <name>pyridoxal 5'-phosphate</name>
        <dbReference type="ChEBI" id="CHEBI:597326"/>
    </cofactor>
</comment>
<accession>A0ABT1SQY2</accession>
<keyword evidence="4 7" id="KW-0456">Lyase</keyword>
<dbReference type="CDD" id="cd00609">
    <property type="entry name" value="AAT_like"/>
    <property type="match status" value="1"/>
</dbReference>
<organism evidence="7 8">
    <name type="scientific">Megasphaera massiliensis</name>
    <dbReference type="NCBI Taxonomy" id="1232428"/>
    <lineage>
        <taxon>Bacteria</taxon>
        <taxon>Bacillati</taxon>
        <taxon>Bacillota</taxon>
        <taxon>Negativicutes</taxon>
        <taxon>Veillonellales</taxon>
        <taxon>Veillonellaceae</taxon>
        <taxon>Megasphaera</taxon>
    </lineage>
</organism>
<dbReference type="InterPro" id="IPR004839">
    <property type="entry name" value="Aminotransferase_I/II_large"/>
</dbReference>
<keyword evidence="3" id="KW-0663">Pyridoxal phosphate</keyword>
<evidence type="ECO:0000313" key="8">
    <source>
        <dbReference type="Proteomes" id="UP001206692"/>
    </source>
</evidence>
<evidence type="ECO:0000256" key="5">
    <source>
        <dbReference type="ARBA" id="ARBA00037974"/>
    </source>
</evidence>
<evidence type="ECO:0000256" key="3">
    <source>
        <dbReference type="ARBA" id="ARBA00022898"/>
    </source>
</evidence>
<gene>
    <name evidence="7" type="ORF">NE675_03840</name>
</gene>
<name>A0ABT1SQY2_9FIRM</name>
<evidence type="ECO:0000256" key="2">
    <source>
        <dbReference type="ARBA" id="ARBA00012224"/>
    </source>
</evidence>
<dbReference type="SUPFAM" id="SSF53383">
    <property type="entry name" value="PLP-dependent transferases"/>
    <property type="match status" value="1"/>
</dbReference>
<dbReference type="GO" id="GO:0016829">
    <property type="term" value="F:lyase activity"/>
    <property type="evidence" value="ECO:0007669"/>
    <property type="project" value="UniProtKB-KW"/>
</dbReference>
<dbReference type="InterPro" id="IPR015424">
    <property type="entry name" value="PyrdxlP-dep_Trfase"/>
</dbReference>
<dbReference type="Gene3D" id="3.90.1150.10">
    <property type="entry name" value="Aspartate Aminotransferase, domain 1"/>
    <property type="match status" value="1"/>
</dbReference>
<evidence type="ECO:0000256" key="4">
    <source>
        <dbReference type="ARBA" id="ARBA00023239"/>
    </source>
</evidence>
<dbReference type="PANTHER" id="PTHR43525:SF1">
    <property type="entry name" value="PROTEIN MALY"/>
    <property type="match status" value="1"/>
</dbReference>
<dbReference type="EC" id="4.4.1.13" evidence="2"/>
<dbReference type="Pfam" id="PF00155">
    <property type="entry name" value="Aminotran_1_2"/>
    <property type="match status" value="1"/>
</dbReference>
<sequence>MIYDFDEIIDRRGTNALNTDGFRGYIFKDFAGKKKFPFKDEEFIRMWVADMEFAAPPEVCQAMKDRIDRRIFGYTVLCDDSYYKIFSGWCQKMYDWEFPKEELTFSSGIIPALYQFVEDLVKDDEKVLMTTPSYGFFQHAAEYSGKEYVCSSLRRDEDDTYTIDFDDFARKAADPKMKLVIWCNPHNPTGRVWTADELKRVADIVEANDLWIISDEIHCDLLRSGVRHIPMAKIMDTYPKLITCMSASKTFNLAGLMFSNVIIRDPKLRRTFVKHDKNVGDLNPISLAAHEAAYEYGGEWLTQLRAYLDGNFHYVHDSLNAKLPRISFKIPQATYLAWVDMNPYLGDVSDLPDFFANQAGVLLEGGDRLFVGNAKGFIRLNLAMPRAVVEKGLQRIYEAIRDHVDVAK</sequence>
<comment type="caution">
    <text evidence="7">The sequence shown here is derived from an EMBL/GenBank/DDBJ whole genome shotgun (WGS) entry which is preliminary data.</text>
</comment>
<dbReference type="PANTHER" id="PTHR43525">
    <property type="entry name" value="PROTEIN MALY"/>
    <property type="match status" value="1"/>
</dbReference>
<keyword evidence="8" id="KW-1185">Reference proteome</keyword>
<evidence type="ECO:0000256" key="1">
    <source>
        <dbReference type="ARBA" id="ARBA00001933"/>
    </source>
</evidence>
<evidence type="ECO:0000313" key="7">
    <source>
        <dbReference type="EMBL" id="MCQ5342167.1"/>
    </source>
</evidence>